<protein>
    <submittedName>
        <fullName evidence="1">Uncharacterized protein</fullName>
    </submittedName>
</protein>
<accession>A0A5J4PCR8</accession>
<name>A0A5J4PCR8_9ZZZZ</name>
<dbReference type="EMBL" id="SNRY01009295">
    <property type="protein sequence ID" value="KAA6307267.1"/>
    <property type="molecule type" value="Genomic_DNA"/>
</dbReference>
<proteinExistence type="predicted"/>
<feature type="non-terminal residue" evidence="1">
    <location>
        <position position="111"/>
    </location>
</feature>
<dbReference type="AlphaFoldDB" id="A0A5J4PCR8"/>
<organism evidence="1">
    <name type="scientific">termite gut metagenome</name>
    <dbReference type="NCBI Taxonomy" id="433724"/>
    <lineage>
        <taxon>unclassified sequences</taxon>
        <taxon>metagenomes</taxon>
        <taxon>organismal metagenomes</taxon>
    </lineage>
</organism>
<gene>
    <name evidence="1" type="ORF">EZS27_041065</name>
</gene>
<reference evidence="1" key="1">
    <citation type="submission" date="2019-03" db="EMBL/GenBank/DDBJ databases">
        <title>Single cell metagenomics reveals metabolic interactions within the superorganism composed of flagellate Streblomastix strix and complex community of Bacteroidetes bacteria on its surface.</title>
        <authorList>
            <person name="Treitli S.C."/>
            <person name="Kolisko M."/>
            <person name="Husnik F."/>
            <person name="Keeling P."/>
            <person name="Hampl V."/>
        </authorList>
    </citation>
    <scope>NUCLEOTIDE SEQUENCE</scope>
    <source>
        <strain evidence="1">STM</strain>
    </source>
</reference>
<evidence type="ECO:0000313" key="1">
    <source>
        <dbReference type="EMBL" id="KAA6307267.1"/>
    </source>
</evidence>
<sequence length="111" mass="12688">MFYKDRALLISILEKNLPKFTQAMTTKVPDKNTKLIAILHHHFGGNMNLARIKFLALFICALCKVQTVDFEKLAVAFEGGSKSESSLRRIQRFIADYKLNTDLIAQLIFKL</sequence>
<comment type="caution">
    <text evidence="1">The sequence shown here is derived from an EMBL/GenBank/DDBJ whole genome shotgun (WGS) entry which is preliminary data.</text>
</comment>